<evidence type="ECO:0000313" key="2">
    <source>
        <dbReference type="Proteomes" id="UP000614216"/>
    </source>
</evidence>
<comment type="caution">
    <text evidence="1">The sequence shown here is derived from an EMBL/GenBank/DDBJ whole genome shotgun (WGS) entry which is preliminary data.</text>
</comment>
<gene>
    <name evidence="1" type="ORF">JMN32_00465</name>
</gene>
<dbReference type="Proteomes" id="UP000614216">
    <property type="component" value="Unassembled WGS sequence"/>
</dbReference>
<dbReference type="Pfam" id="PF02348">
    <property type="entry name" value="CTP_transf_3"/>
    <property type="match status" value="1"/>
</dbReference>
<name>A0A937FXJ0_9BACT</name>
<evidence type="ECO:0000313" key="1">
    <source>
        <dbReference type="EMBL" id="MBL6444761.1"/>
    </source>
</evidence>
<proteinExistence type="predicted"/>
<dbReference type="PANTHER" id="PTHR21485:SF6">
    <property type="entry name" value="N-ACYLNEURAMINATE CYTIDYLYLTRANSFERASE-RELATED"/>
    <property type="match status" value="1"/>
</dbReference>
<dbReference type="RefSeq" id="WP_202854303.1">
    <property type="nucleotide sequence ID" value="NZ_JAEUGD010000001.1"/>
</dbReference>
<dbReference type="EMBL" id="JAEUGD010000001">
    <property type="protein sequence ID" value="MBL6444761.1"/>
    <property type="molecule type" value="Genomic_DNA"/>
</dbReference>
<sequence>MTRIMKALVPVRSGSLRVENKNIRPFCDTTLLHVRVKQLLQLPFLQGVVVSSNDDEMIRMAHEMGAETHKRDEYYGSNTVSMSEVYENMASALECDDLLYALVTTPLVSDESFIKAYEVYTGLSSEFDSLTTVEDVKEFLIKDGKPYNYDGKKIPRSQDLPDITKLTFCISMLPREMMVANRSCLGKSPYFMKLPQEESIDIDTTFDFKVAELLYEDKLKHQKKHK</sequence>
<accession>A0A937FXJ0</accession>
<dbReference type="InterPro" id="IPR029044">
    <property type="entry name" value="Nucleotide-diphossugar_trans"/>
</dbReference>
<dbReference type="AlphaFoldDB" id="A0A937FXJ0"/>
<dbReference type="InterPro" id="IPR003329">
    <property type="entry name" value="Cytidylyl_trans"/>
</dbReference>
<dbReference type="GO" id="GO:0008781">
    <property type="term" value="F:N-acylneuraminate cytidylyltransferase activity"/>
    <property type="evidence" value="ECO:0007669"/>
    <property type="project" value="TreeGrafter"/>
</dbReference>
<organism evidence="1 2">
    <name type="scientific">Fulvivirga marina</name>
    <dbReference type="NCBI Taxonomy" id="2494733"/>
    <lineage>
        <taxon>Bacteria</taxon>
        <taxon>Pseudomonadati</taxon>
        <taxon>Bacteroidota</taxon>
        <taxon>Cytophagia</taxon>
        <taxon>Cytophagales</taxon>
        <taxon>Fulvivirgaceae</taxon>
        <taxon>Fulvivirga</taxon>
    </lineage>
</organism>
<evidence type="ECO:0008006" key="3">
    <source>
        <dbReference type="Google" id="ProtNLM"/>
    </source>
</evidence>
<reference evidence="1" key="1">
    <citation type="submission" date="2021-01" db="EMBL/GenBank/DDBJ databases">
        <title>Fulvivirga kasyanovii gen. nov., sp nov., a novel member of the phylum Bacteroidetes isolated from seawater in a mussel farm.</title>
        <authorList>
            <person name="Zhao L.-H."/>
            <person name="Wang Z.-J."/>
        </authorList>
    </citation>
    <scope>NUCLEOTIDE SEQUENCE</scope>
    <source>
        <strain evidence="1">29W222</strain>
    </source>
</reference>
<keyword evidence="2" id="KW-1185">Reference proteome</keyword>
<dbReference type="SUPFAM" id="SSF53448">
    <property type="entry name" value="Nucleotide-diphospho-sugar transferases"/>
    <property type="match status" value="1"/>
</dbReference>
<dbReference type="Gene3D" id="3.90.550.10">
    <property type="entry name" value="Spore Coat Polysaccharide Biosynthesis Protein SpsA, Chain A"/>
    <property type="match status" value="1"/>
</dbReference>
<dbReference type="PANTHER" id="PTHR21485">
    <property type="entry name" value="HAD SUPERFAMILY MEMBERS CMAS AND KDSC"/>
    <property type="match status" value="1"/>
</dbReference>
<dbReference type="InterPro" id="IPR050793">
    <property type="entry name" value="CMP-NeuNAc_synthase"/>
</dbReference>
<protein>
    <recommendedName>
        <fullName evidence="3">Acylneuraminate cytidylyltransferase family protein</fullName>
    </recommendedName>
</protein>